<accession>A0A2H6K9Z3</accession>
<evidence type="ECO:0000256" key="7">
    <source>
        <dbReference type="ARBA" id="ARBA00023180"/>
    </source>
</evidence>
<name>A0A2H6K9Z3_9APIC</name>
<evidence type="ECO:0000256" key="5">
    <source>
        <dbReference type="ARBA" id="ARBA00023136"/>
    </source>
</evidence>
<evidence type="ECO:0000256" key="3">
    <source>
        <dbReference type="ARBA" id="ARBA00022475"/>
    </source>
</evidence>
<keyword evidence="4" id="KW-0732">Signal</keyword>
<dbReference type="Proteomes" id="UP000236319">
    <property type="component" value="Unassembled WGS sequence"/>
</dbReference>
<keyword evidence="6" id="KW-1015">Disulfide bond</keyword>
<gene>
    <name evidence="9" type="ORF">BOVATA_012620</name>
</gene>
<dbReference type="Gene3D" id="2.60.40.2860">
    <property type="match status" value="1"/>
</dbReference>
<protein>
    <recommendedName>
        <fullName evidence="8">6-Cys domain-containing protein</fullName>
    </recommendedName>
</protein>
<dbReference type="GO" id="GO:0009986">
    <property type="term" value="C:cell surface"/>
    <property type="evidence" value="ECO:0007669"/>
    <property type="project" value="UniProtKB-SubCell"/>
</dbReference>
<evidence type="ECO:0000259" key="8">
    <source>
        <dbReference type="PROSITE" id="PS51701"/>
    </source>
</evidence>
<dbReference type="GeneID" id="39873539"/>
<evidence type="ECO:0000256" key="2">
    <source>
        <dbReference type="ARBA" id="ARBA00004241"/>
    </source>
</evidence>
<dbReference type="Pfam" id="PF07422">
    <property type="entry name" value="s48_45"/>
    <property type="match status" value="1"/>
</dbReference>
<comment type="caution">
    <text evidence="9">The sequence shown here is derived from an EMBL/GenBank/DDBJ whole genome shotgun (WGS) entry which is preliminary data.</text>
</comment>
<proteinExistence type="predicted"/>
<organism evidence="9 10">
    <name type="scientific">Babesia ovata</name>
    <dbReference type="NCBI Taxonomy" id="189622"/>
    <lineage>
        <taxon>Eukaryota</taxon>
        <taxon>Sar</taxon>
        <taxon>Alveolata</taxon>
        <taxon>Apicomplexa</taxon>
        <taxon>Aconoidasida</taxon>
        <taxon>Piroplasmida</taxon>
        <taxon>Babesiidae</taxon>
        <taxon>Babesia</taxon>
    </lineage>
</organism>
<dbReference type="InterPro" id="IPR038160">
    <property type="entry name" value="6_CYS_dom_sf"/>
</dbReference>
<dbReference type="PROSITE" id="PS51701">
    <property type="entry name" value="6_CYS"/>
    <property type="match status" value="1"/>
</dbReference>
<dbReference type="GO" id="GO:0005886">
    <property type="term" value="C:plasma membrane"/>
    <property type="evidence" value="ECO:0007669"/>
    <property type="project" value="UniProtKB-SubCell"/>
</dbReference>
<dbReference type="RefSeq" id="XP_028866012.1">
    <property type="nucleotide sequence ID" value="XM_029010179.1"/>
</dbReference>
<dbReference type="EMBL" id="BDSA01000001">
    <property type="protein sequence ID" value="GBE59769.1"/>
    <property type="molecule type" value="Genomic_DNA"/>
</dbReference>
<evidence type="ECO:0000256" key="6">
    <source>
        <dbReference type="ARBA" id="ARBA00023157"/>
    </source>
</evidence>
<dbReference type="InterPro" id="IPR010884">
    <property type="entry name" value="6_CYS_dom"/>
</dbReference>
<evidence type="ECO:0000256" key="1">
    <source>
        <dbReference type="ARBA" id="ARBA00004236"/>
    </source>
</evidence>
<evidence type="ECO:0000256" key="4">
    <source>
        <dbReference type="ARBA" id="ARBA00022729"/>
    </source>
</evidence>
<keyword evidence="3" id="KW-1003">Cell membrane</keyword>
<reference evidence="9 10" key="1">
    <citation type="journal article" date="2017" name="BMC Genomics">
        <title>Whole-genome assembly of Babesia ovata and comparative genomics between closely related pathogens.</title>
        <authorList>
            <person name="Yamagishi J."/>
            <person name="Asada M."/>
            <person name="Hakimi H."/>
            <person name="Tanaka T.Q."/>
            <person name="Sugimoto C."/>
            <person name="Kawazu S."/>
        </authorList>
    </citation>
    <scope>NUCLEOTIDE SEQUENCE [LARGE SCALE GENOMIC DNA]</scope>
    <source>
        <strain evidence="9 10">Miyake</strain>
    </source>
</reference>
<dbReference type="AlphaFoldDB" id="A0A2H6K9Z3"/>
<evidence type="ECO:0000313" key="10">
    <source>
        <dbReference type="Proteomes" id="UP000236319"/>
    </source>
</evidence>
<sequence>MGKFRIMRAVFAVCAIGMQSIVFLDAFDEDHRSSPDLLDRYALVTSLVNMDYSGSTTIRCPRRVKDTDYVWHPKPISYEQAHLRTYVVEDEHFLSVPLSDVVVSEKPINFVSVALDESQSKLSIAVASPEVFVITKSRLVFICGPRDLILSDTLQQQLSRLNGLSLSGEFPWTAGTALTQEIKKLGRGLRMFSLVTGQSHLPLQGCGSRPSPLFAPDNEVIVDPITGTRSCVADPMSQSSIGFLCEGRIEPMECMRFLLDRNGRVVTVTNPHLYWNIANNRPWVVAKYFDKLALPPINGECRCIDRETGDVKAKLEIRSKTEYFCDIASKVFRDRYHPIRGPWCSAVLHPGSTLTIKLPAKIVNSASINEPSDKEHDDDLSVVPFSQLPSIYEYETEFLPKDLMTLRQQSVPYDANMHNEKLFSKALVGDALELDVSHMAQGEVKLKYRVDRPLTLRSGLNSFQYHWTLISRNENVPDKIRAIVQVSFAFTHNYRTIGCDVGLQSLFDPEMSKEHCTVRSMGNGIGDIYECLYQNSGHSSHVGIRCKPDEELFPNNCAPAGYDLSSNQIMPFPPFVRNATLYPILGFQRFDIDFRDKGSLSYACMCIDQRGYEKSKLIVESNTHDTCRYVVNREEPSNTWHPYRLLPWSELELGEWHRSPVSIVLNNIYKKFVKLHVGTRFSMTCARGSDDSNPANNANITPTWLPGRSIEYHYAVIHTSHGRELIRRPHRDAIGGTLDGFRVISGYFYTESYIHLVMESRKGAILISKDPDNTEYVPITFVCGKTPRISELSIVPGNTSAAHIPYAIGLLAPYTWNVVEVAVETTDPYMQGCGVTYASDELFKPDTPQLYDANGLSQFGCKIYLQAAKEAAFYCPAPYVLDPPNCFSQVYVDGAVKDINDISESLVTSHSNHFVILRLYSKFLGPEETIRQTPPLECRCVTTKGAILSTIHIENYYAK</sequence>
<comment type="subcellular location">
    <subcellularLocation>
        <location evidence="1">Cell membrane</location>
    </subcellularLocation>
    <subcellularLocation>
        <location evidence="2">Cell surface</location>
    </subcellularLocation>
</comment>
<keyword evidence="7" id="KW-0325">Glycoprotein</keyword>
<keyword evidence="5" id="KW-0472">Membrane</keyword>
<dbReference type="OrthoDB" id="365660at2759"/>
<evidence type="ECO:0000313" key="9">
    <source>
        <dbReference type="EMBL" id="GBE59769.1"/>
    </source>
</evidence>
<dbReference type="VEuPathDB" id="PiroplasmaDB:BOVATA_012620"/>
<feature type="domain" description="6-Cys" evidence="8">
    <location>
        <begin position="829"/>
        <end position="959"/>
    </location>
</feature>
<keyword evidence="10" id="KW-1185">Reference proteome</keyword>